<feature type="compositionally biased region" description="Polar residues" evidence="1">
    <location>
        <begin position="1221"/>
        <end position="1231"/>
    </location>
</feature>
<feature type="compositionally biased region" description="Polar residues" evidence="1">
    <location>
        <begin position="614"/>
        <end position="630"/>
    </location>
</feature>
<feature type="compositionally biased region" description="Low complexity" evidence="1">
    <location>
        <begin position="564"/>
        <end position="580"/>
    </location>
</feature>
<evidence type="ECO:0000256" key="1">
    <source>
        <dbReference type="SAM" id="MobiDB-lite"/>
    </source>
</evidence>
<feature type="compositionally biased region" description="Polar residues" evidence="1">
    <location>
        <begin position="1089"/>
        <end position="1103"/>
    </location>
</feature>
<sequence>MPGSAPLNGTWTTADFFRASMNKLLNKKKASEPLERDANSFASMGTAAPELKKSSTSRWKRTKKQPEAKPELNIQAALPSTDEFRTSLLMSGLSARFSMLREQDDPSSLIGKASDDSVLQPRRRSRLNFEFNGNDLNDIAEVQSIRSSIRPPFAFGRKDSMGGSEDGYASENDQSVNGSIMTRARPGEGNVLFGGRQKVYRIPTSGTSSSTGLGRVVYEDDIGMSAFQRYRKERLAQDGHASEEEDPVFDFGLDQTEAGAQDEGDTSMPNDSAKDLSHSPSLSSYEKKRSTASSTARSEARLSTAATSVASQPMANATSPSIATSPSTTAPAPSSVPLKRSDTKSRRLYEQGLNQDIYDQQATAITRLNSIHRNRSVNGAPKLHGTRSASNLRERPNQAVYALRTQTPEVGTGPLASLGPFRKGSSNASPMASVPTSPISPAGDYDDLDVLTQALEPGDRGKATAMGTFKKPAQQFDEKQYLERQQQLQRSQSKAGVRKDSAPSLVQQRLGRLEQTDRDRSTSDASARSRSDSRPDAKSSVPRRGDSLRRPKQPTKAYNVFQNAANAIPSPALPSSASDVPPIPQVQPQYDAHRTFFGNISASDSEDDDEGEQPNAQSDHGYQGQPNRWQPTPLPSVSEHPAFRHQAVEEEEDSEDLQPPPLKPTPSSQSLRKDAQEAEAIRSAALDSPTLGPSKTEPLNGMVHHLRQKSNQSSIYANEEDVRADEVPEMPDMPCNRTSQRVVGSEPGSRVESSYTPSNPWDLDEIDHAYTDMANHDPVSPIDDSQPFPRFGSRAPSRTTLHQDRPSSQARETMDGVVSEPWQNDLRKHHHTRDASTATQQERDAFANELAARRTAIQENMRSMVERDTHSRGVSPASGASSARKAFGMLKSKPSRESVLNKEPAGPNKGMKMLAVGASPSSTNFNSQYERGAFSFDQARPHESAMSRAPPMSRGMHSSDWQSARPRCDSEASRAEQPTGPSPASSSAGRSRARSNSAATTGRSQSRSRLYRDDLERAMAEGVGSSAAAQPNFSPMVAKEPTPKTSPELAQTSFEQTRTRSNSRPPIVNGYFDSKNLQPIQTGRLAPNGTPQQLHGSANSSARASPAVSPMYQSPTPPLSGPGTPQGDKLKQGMDLIQPRQGVLRKKTISKHDISEPTLISATSNIDTVDLPEGASLKNGMEEPPPLPPINPKRRATGARKIFGIGRSGISDDAAAYVNGGTASNNSNYGRSKTPDPWMTQRVPEPDFEMSSPPRDHRMTSEGQIATKQSFENHSMPALQHSGHPSGATSPDRYGRPPFPQQHGGMEGGMF</sequence>
<feature type="compositionally biased region" description="Polar residues" evidence="1">
    <location>
        <begin position="171"/>
        <end position="180"/>
    </location>
</feature>
<feature type="compositionally biased region" description="Basic and acidic residues" evidence="1">
    <location>
        <begin position="1010"/>
        <end position="1019"/>
    </location>
</feature>
<feature type="region of interest" description="Disordered" evidence="1">
    <location>
        <begin position="478"/>
        <end position="844"/>
    </location>
</feature>
<feature type="region of interest" description="Disordered" evidence="1">
    <location>
        <begin position="256"/>
        <end position="344"/>
    </location>
</feature>
<feature type="compositionally biased region" description="Low complexity" evidence="1">
    <location>
        <begin position="483"/>
        <end position="494"/>
    </location>
</feature>
<feature type="region of interest" description="Disordered" evidence="1">
    <location>
        <begin position="27"/>
        <end position="69"/>
    </location>
</feature>
<dbReference type="EMBL" id="RIBY02000224">
    <property type="protein sequence ID" value="KAH9844789.1"/>
    <property type="molecule type" value="Genomic_DNA"/>
</dbReference>
<feature type="compositionally biased region" description="Polar residues" evidence="1">
    <location>
        <begin position="1261"/>
        <end position="1273"/>
    </location>
</feature>
<dbReference type="OrthoDB" id="5335210at2759"/>
<feature type="region of interest" description="Disordered" evidence="1">
    <location>
        <begin position="160"/>
        <end position="183"/>
    </location>
</feature>
<feature type="compositionally biased region" description="Polar residues" evidence="1">
    <location>
        <begin position="796"/>
        <end position="811"/>
    </location>
</feature>
<feature type="region of interest" description="Disordered" evidence="1">
    <location>
        <begin position="864"/>
        <end position="1131"/>
    </location>
</feature>
<organism evidence="2 3">
    <name type="scientific">Teratosphaeria destructans</name>
    <dbReference type="NCBI Taxonomy" id="418781"/>
    <lineage>
        <taxon>Eukaryota</taxon>
        <taxon>Fungi</taxon>
        <taxon>Dikarya</taxon>
        <taxon>Ascomycota</taxon>
        <taxon>Pezizomycotina</taxon>
        <taxon>Dothideomycetes</taxon>
        <taxon>Dothideomycetidae</taxon>
        <taxon>Mycosphaerellales</taxon>
        <taxon>Teratosphaeriaceae</taxon>
        <taxon>Teratosphaeria</taxon>
    </lineage>
</organism>
<reference evidence="2 3" key="2">
    <citation type="journal article" date="2021" name="Curr. Genet.">
        <title>Genetic response to nitrogen starvation in the aggressive Eucalyptus foliar pathogen Teratosphaeria destructans.</title>
        <authorList>
            <person name="Havenga M."/>
            <person name="Wingfield B.D."/>
            <person name="Wingfield M.J."/>
            <person name="Dreyer L.L."/>
            <person name="Roets F."/>
            <person name="Aylward J."/>
        </authorList>
    </citation>
    <scope>NUCLEOTIDE SEQUENCE [LARGE SCALE GENOMIC DNA]</scope>
    <source>
        <strain evidence="2">CMW44962</strain>
    </source>
</reference>
<feature type="compositionally biased region" description="Basic and acidic residues" evidence="1">
    <location>
        <begin position="511"/>
        <end position="549"/>
    </location>
</feature>
<feature type="compositionally biased region" description="Low complexity" evidence="1">
    <location>
        <begin position="291"/>
        <end position="308"/>
    </location>
</feature>
<feature type="region of interest" description="Disordered" evidence="1">
    <location>
        <begin position="405"/>
        <end position="445"/>
    </location>
</feature>
<feature type="compositionally biased region" description="Basic and acidic residues" evidence="1">
    <location>
        <begin position="29"/>
        <end position="38"/>
    </location>
</feature>
<evidence type="ECO:0000313" key="3">
    <source>
        <dbReference type="Proteomes" id="UP001138500"/>
    </source>
</evidence>
<accession>A0A9W7W680</accession>
<dbReference type="Proteomes" id="UP001138500">
    <property type="component" value="Unassembled WGS sequence"/>
</dbReference>
<feature type="compositionally biased region" description="Low complexity" evidence="1">
    <location>
        <begin position="978"/>
        <end position="1004"/>
    </location>
</feature>
<protein>
    <submittedName>
        <fullName evidence="2">Uncharacterized protein</fullName>
    </submittedName>
</protein>
<name>A0A9W7W680_9PEZI</name>
<feature type="compositionally biased region" description="Basic and acidic residues" evidence="1">
    <location>
        <begin position="671"/>
        <end position="680"/>
    </location>
</feature>
<evidence type="ECO:0000313" key="2">
    <source>
        <dbReference type="EMBL" id="KAH9844789.1"/>
    </source>
</evidence>
<keyword evidence="3" id="KW-1185">Reference proteome</keyword>
<comment type="caution">
    <text evidence="2">The sequence shown here is derived from an EMBL/GenBank/DDBJ whole genome shotgun (WGS) entry which is preliminary data.</text>
</comment>
<feature type="region of interest" description="Disordered" evidence="1">
    <location>
        <begin position="1161"/>
        <end position="1196"/>
    </location>
</feature>
<feature type="compositionally biased region" description="Polar residues" evidence="1">
    <location>
        <begin position="424"/>
        <end position="439"/>
    </location>
</feature>
<feature type="compositionally biased region" description="Polar residues" evidence="1">
    <location>
        <begin position="1043"/>
        <end position="1064"/>
    </location>
</feature>
<reference evidence="2 3" key="1">
    <citation type="journal article" date="2018" name="IMA Fungus">
        <title>IMA Genome-F 10: Nine draft genome sequences of Claviceps purpurea s.lat., including C. arundinis, C. humidiphila, and C. cf. spartinae, pseudomolecules for the pitch canker pathogen Fusarium circinatum, draft genome of Davidsoniella eucalypti, Grosmannia galeiformis, Quambalaria eucalypti, and Teratosphaeria destructans.</title>
        <authorList>
            <person name="Wingfield B.D."/>
            <person name="Liu M."/>
            <person name="Nguyen H.D."/>
            <person name="Lane F.A."/>
            <person name="Morgan S.W."/>
            <person name="De Vos L."/>
            <person name="Wilken P.M."/>
            <person name="Duong T.A."/>
            <person name="Aylward J."/>
            <person name="Coetzee M.P."/>
            <person name="Dadej K."/>
            <person name="De Beer Z.W."/>
            <person name="Findlay W."/>
            <person name="Havenga M."/>
            <person name="Kolarik M."/>
            <person name="Menzies J.G."/>
            <person name="Naidoo K."/>
            <person name="Pochopski O."/>
            <person name="Shoukouhi P."/>
            <person name="Santana Q.C."/>
            <person name="Seifert K.A."/>
            <person name="Soal N."/>
            <person name="Steenkamp E.T."/>
            <person name="Tatham C.T."/>
            <person name="van der Nest M.A."/>
            <person name="Wingfield M.J."/>
        </authorList>
    </citation>
    <scope>NUCLEOTIDE SEQUENCE [LARGE SCALE GENOMIC DNA]</scope>
    <source>
        <strain evidence="2">CMW44962</strain>
    </source>
</reference>
<feature type="compositionally biased region" description="Low complexity" evidence="1">
    <location>
        <begin position="317"/>
        <end position="335"/>
    </location>
</feature>
<proteinExistence type="predicted"/>
<gene>
    <name evidence="2" type="ORF">Tdes44962_MAKER01336</name>
</gene>
<feature type="compositionally biased region" description="Polar residues" evidence="1">
    <location>
        <begin position="919"/>
        <end position="929"/>
    </location>
</feature>
<feature type="region of interest" description="Disordered" evidence="1">
    <location>
        <begin position="1220"/>
        <end position="1311"/>
    </location>
</feature>